<protein>
    <submittedName>
        <fullName evidence="2">Uncharacterized protein</fullName>
    </submittedName>
</protein>
<keyword evidence="3" id="KW-1185">Reference proteome</keyword>
<proteinExistence type="predicted"/>
<reference evidence="2 3" key="1">
    <citation type="submission" date="2020-04" db="EMBL/GenBank/DDBJ databases">
        <title>Flammeovirga sp. SR4, a novel species isolated from seawater.</title>
        <authorList>
            <person name="Wang X."/>
        </authorList>
    </citation>
    <scope>NUCLEOTIDE SEQUENCE [LARGE SCALE GENOMIC DNA]</scope>
    <source>
        <strain evidence="2 3">ATCC 23126</strain>
    </source>
</reference>
<feature type="chain" id="PRO_5031229503" evidence="1">
    <location>
        <begin position="23"/>
        <end position="634"/>
    </location>
</feature>
<organism evidence="2 3">
    <name type="scientific">Flammeovirga aprica JL-4</name>
    <dbReference type="NCBI Taxonomy" id="694437"/>
    <lineage>
        <taxon>Bacteria</taxon>
        <taxon>Pseudomonadati</taxon>
        <taxon>Bacteroidota</taxon>
        <taxon>Cytophagia</taxon>
        <taxon>Cytophagales</taxon>
        <taxon>Flammeovirgaceae</taxon>
        <taxon>Flammeovirga</taxon>
    </lineage>
</organism>
<accession>A0A7X9XBA6</accession>
<sequence length="634" mass="74106">MKYQSILHLLLYFCTLCSTAFAQESDPIQETADVFFPEKVVLALNHPYYNFSINDAYLKGMKYESTLGETEVHKYYRTTVPQVSMMGNPMENSDSYEYEMRSAKLMGIDGFKFEFRPLGTDYYINQFKKIFSAYVKVAEDKNIDFKFSIAIEMDRTKNIPVSYLLMKVENTLNELFKSTNYSKKWLRTGNNKVIVFTKFTQKVIDEGLEKKYTKQFLEDPSLMKKVAGVYTSLKKGLHDDVAFVYQGDFIGNNRFMNQVLDHFPAIYTLRGIQSYEVGMDRLADVCKKRNRPFIQSVYSDLQGANRHSVKTNRIIQNTNITDKETFVKAHNYKMTSDLRKLLEKGLKRDTDMMFVSSWNYYDNGSHFAPELHHGYGLGLILKYYKNKWLDSNFESHEDMVFTSFKNYLPGELNQNNGVQIRFRNKEKYQLQDLDSVEIVTVLKAGGDVYFNGKHLGFAPKGIYAFYVEKGKGKMEVKVERDKNTVVDYTVPKQIVGNQDKTDFITYTFSNLDRTYAQLNQNIILDSEMHKMRNRFLISKNDEIKWRLSASKRFLDNLQAMYDYGSSSSKCLDMQEKNYKKYKQQIKEILPEFNYGIWLELEESAMNNEGIPIVEDNLNEALKGYNILPEYTKQK</sequence>
<comment type="caution">
    <text evidence="2">The sequence shown here is derived from an EMBL/GenBank/DDBJ whole genome shotgun (WGS) entry which is preliminary data.</text>
</comment>
<feature type="signal peptide" evidence="1">
    <location>
        <begin position="1"/>
        <end position="22"/>
    </location>
</feature>
<evidence type="ECO:0000256" key="1">
    <source>
        <dbReference type="SAM" id="SignalP"/>
    </source>
</evidence>
<evidence type="ECO:0000313" key="2">
    <source>
        <dbReference type="EMBL" id="NME70439.1"/>
    </source>
</evidence>
<name>A0A7X9XBA6_9BACT</name>
<evidence type="ECO:0000313" key="3">
    <source>
        <dbReference type="Proteomes" id="UP000576082"/>
    </source>
</evidence>
<keyword evidence="1" id="KW-0732">Signal</keyword>
<dbReference type="RefSeq" id="WP_169658677.1">
    <property type="nucleotide sequence ID" value="NZ_JABANE010000064.1"/>
</dbReference>
<dbReference type="Gene3D" id="3.20.20.80">
    <property type="entry name" value="Glycosidases"/>
    <property type="match status" value="1"/>
</dbReference>
<dbReference type="EMBL" id="JABANE010000064">
    <property type="protein sequence ID" value="NME70439.1"/>
    <property type="molecule type" value="Genomic_DNA"/>
</dbReference>
<dbReference type="Proteomes" id="UP000576082">
    <property type="component" value="Unassembled WGS sequence"/>
</dbReference>
<dbReference type="AlphaFoldDB" id="A0A7X9XBA6"/>
<gene>
    <name evidence="2" type="ORF">HHU12_20860</name>
</gene>